<dbReference type="KEGG" id="tot:TOT_030000874"/>
<dbReference type="Pfam" id="PF04385">
    <property type="entry name" value="FAINT"/>
    <property type="match status" value="4"/>
</dbReference>
<organism evidence="4 5">
    <name type="scientific">Theileria orientalis strain Shintoku</name>
    <dbReference type="NCBI Taxonomy" id="869250"/>
    <lineage>
        <taxon>Eukaryota</taxon>
        <taxon>Sar</taxon>
        <taxon>Alveolata</taxon>
        <taxon>Apicomplexa</taxon>
        <taxon>Aconoidasida</taxon>
        <taxon>Piroplasmida</taxon>
        <taxon>Theileriidae</taxon>
        <taxon>Theileria</taxon>
    </lineage>
</organism>
<dbReference type="InterPro" id="IPR007480">
    <property type="entry name" value="DUF529"/>
</dbReference>
<evidence type="ECO:0000256" key="3">
    <source>
        <dbReference type="SAM" id="SignalP"/>
    </source>
</evidence>
<feature type="signal peptide" evidence="3">
    <location>
        <begin position="1"/>
        <end position="24"/>
    </location>
</feature>
<dbReference type="EMBL" id="AP011948">
    <property type="protein sequence ID" value="BAM41610.1"/>
    <property type="molecule type" value="Genomic_DNA"/>
</dbReference>
<feature type="compositionally biased region" description="Polar residues" evidence="1">
    <location>
        <begin position="588"/>
        <end position="605"/>
    </location>
</feature>
<evidence type="ECO:0000256" key="1">
    <source>
        <dbReference type="SAM" id="MobiDB-lite"/>
    </source>
</evidence>
<evidence type="ECO:0000313" key="4">
    <source>
        <dbReference type="EMBL" id="BAM41610.1"/>
    </source>
</evidence>
<name>J4D9U8_THEOR</name>
<feature type="chain" id="PRO_5003778301" description="SfiI-subtelomeric related protein family member" evidence="3">
    <location>
        <begin position="25"/>
        <end position="638"/>
    </location>
</feature>
<keyword evidence="2" id="KW-0472">Membrane</keyword>
<feature type="transmembrane region" description="Helical" evidence="2">
    <location>
        <begin position="610"/>
        <end position="634"/>
    </location>
</feature>
<accession>J4D9U8</accession>
<keyword evidence="3" id="KW-0732">Signal</keyword>
<proteinExistence type="predicted"/>
<evidence type="ECO:0000256" key="2">
    <source>
        <dbReference type="SAM" id="Phobius"/>
    </source>
</evidence>
<keyword evidence="2" id="KW-1133">Transmembrane helix</keyword>
<reference evidence="4 5" key="1">
    <citation type="journal article" date="2012" name="MBio">
        <title>Comparative genome analysis of three eukaryotic parasites with differing abilities to transform leukocytes reveals key mediators of Theileria-induced leukocyte transformation.</title>
        <authorList>
            <person name="Hayashida K."/>
            <person name="Hara Y."/>
            <person name="Abe T."/>
            <person name="Yamasaki C."/>
            <person name="Toyoda A."/>
            <person name="Kosuge T."/>
            <person name="Suzuki Y."/>
            <person name="Sato Y."/>
            <person name="Kawashima S."/>
            <person name="Katayama T."/>
            <person name="Wakaguri H."/>
            <person name="Inoue N."/>
            <person name="Homma K."/>
            <person name="Tada-Umezaki M."/>
            <person name="Yagi Y."/>
            <person name="Fujii Y."/>
            <person name="Habara T."/>
            <person name="Kanehisa M."/>
            <person name="Watanabe H."/>
            <person name="Ito K."/>
            <person name="Gojobori T."/>
            <person name="Sugawara H."/>
            <person name="Imanishi T."/>
            <person name="Weir W."/>
            <person name="Gardner M."/>
            <person name="Pain A."/>
            <person name="Shiels B."/>
            <person name="Hattori M."/>
            <person name="Nene V."/>
            <person name="Sugimoto C."/>
        </authorList>
    </citation>
    <scope>NUCLEOTIDE SEQUENCE [LARGE SCALE GENOMIC DNA]</scope>
    <source>
        <strain evidence="4 5">Shintoku</strain>
    </source>
</reference>
<dbReference type="eggNOG" id="ENOG502RWNV">
    <property type="taxonomic scope" value="Eukaryota"/>
</dbReference>
<dbReference type="OrthoDB" id="361187at2759"/>
<dbReference type="VEuPathDB" id="PiroplasmaDB:TOT_030000874"/>
<evidence type="ECO:0008006" key="6">
    <source>
        <dbReference type="Google" id="ProtNLM"/>
    </source>
</evidence>
<dbReference type="RefSeq" id="XP_009691911.1">
    <property type="nucleotide sequence ID" value="XM_009693616.1"/>
</dbReference>
<sequence>MSIFMKRFVFIFVLLCNLQKFVFSASHSENKLYISLLKIVTENESGKRINDRKNYVLEELGPSYHFSLRNNSKCTEVIYGDHMLYQYNAAEGYPRAISVHLDLNQIYLQVGESVQIYQRTNDVWNKSILNSINDLPEQGLEVITSDKNSAAHRMRAGVSVNYDFEDVKCSQVKYKNKTMWSYAENSNQYPNRVHFNLFKKIAIINFPSSYLILNYRETGPNVLSDVQIVRDGSNITIVTEDTAQQTPKENELNKYYLKEYAFVSNYSFNDETKCVELRHGNNVFWRHSDDITSGYPKSLCFHRDLNLMFLELNDSINTYKCLDSGCLLIKNIPLEGFTESDLTIITQNQLGSGTANNDPTAFNMESFGFGTEYIFNKGNDCVTIEYDGKTVWTKDGSESEGKLPRKMFFHIYTKMIIVDFAEFYLIYAFQNNQFILMTKDTLGGVEESDFQLMANYGSKSMVLNRDHYDFVKYPYGYAFVIMFKGETNCNAIDFKNKQLFRLSANNLPPKVMYVNWDMKMILLESPTFVNAYMYLNGNWVHIFGYPEAAESLDLSGLQEPRGEIVHKQVPKPRQPPKAPKESKEPEENTSLRGSKSTKPQESSESSDPKIMTYVLIGAPVVIILILLFVAFAIFRCLT</sequence>
<keyword evidence="5" id="KW-1185">Reference proteome</keyword>
<protein>
    <recommendedName>
        <fullName evidence="6">SfiI-subtelomeric related protein family member</fullName>
    </recommendedName>
</protein>
<dbReference type="Proteomes" id="UP000003786">
    <property type="component" value="Chromosome 3"/>
</dbReference>
<gene>
    <name evidence="4" type="ORF">TOT_030000874</name>
</gene>
<evidence type="ECO:0000313" key="5">
    <source>
        <dbReference type="Proteomes" id="UP000003786"/>
    </source>
</evidence>
<keyword evidence="2" id="KW-0812">Transmembrane</keyword>
<dbReference type="GeneID" id="20716014"/>
<dbReference type="AlphaFoldDB" id="J4D9U8"/>
<feature type="region of interest" description="Disordered" evidence="1">
    <location>
        <begin position="563"/>
        <end position="605"/>
    </location>
</feature>
<dbReference type="OMA" id="VNWDMKM"/>